<dbReference type="GO" id="GO:0007189">
    <property type="term" value="P:adenylate cyclase-activating G protein-coupled receptor signaling pathway"/>
    <property type="evidence" value="ECO:0007669"/>
    <property type="project" value="TreeGrafter"/>
</dbReference>
<dbReference type="EMBL" id="VFJC01000012">
    <property type="protein sequence ID" value="KAB5558837.1"/>
    <property type="molecule type" value="Genomic_DNA"/>
</dbReference>
<feature type="transmembrane region" description="Helical" evidence="6">
    <location>
        <begin position="313"/>
        <end position="335"/>
    </location>
</feature>
<dbReference type="GO" id="GO:0004930">
    <property type="term" value="F:G protein-coupled receptor activity"/>
    <property type="evidence" value="ECO:0007669"/>
    <property type="project" value="InterPro"/>
</dbReference>
<keyword evidence="3 6" id="KW-1133">Transmembrane helix</keyword>
<protein>
    <recommendedName>
        <fullName evidence="12">G-protein coupled receptors family 2 profile 2 domain-containing protein</fullName>
    </recommendedName>
</protein>
<name>A0A5N5MV56_PANHP</name>
<feature type="transmembrane region" description="Helical" evidence="6">
    <location>
        <begin position="514"/>
        <end position="535"/>
    </location>
</feature>
<dbReference type="InterPro" id="IPR000832">
    <property type="entry name" value="GPCR_2_secretin-like"/>
</dbReference>
<proteinExistence type="predicted"/>
<dbReference type="Gene3D" id="2.60.220.50">
    <property type="match status" value="1"/>
</dbReference>
<dbReference type="GO" id="GO:0007166">
    <property type="term" value="P:cell surface receptor signaling pathway"/>
    <property type="evidence" value="ECO:0007669"/>
    <property type="project" value="InterPro"/>
</dbReference>
<feature type="transmembrane region" description="Helical" evidence="6">
    <location>
        <begin position="476"/>
        <end position="493"/>
    </location>
</feature>
<feature type="transmembrane region" description="Helical" evidence="6">
    <location>
        <begin position="541"/>
        <end position="562"/>
    </location>
</feature>
<evidence type="ECO:0000259" key="8">
    <source>
        <dbReference type="PROSITE" id="PS50221"/>
    </source>
</evidence>
<keyword evidence="11" id="KW-1185">Reference proteome</keyword>
<keyword evidence="4 6" id="KW-0472">Membrane</keyword>
<evidence type="ECO:0000259" key="9">
    <source>
        <dbReference type="PROSITE" id="PS50261"/>
    </source>
</evidence>
<dbReference type="InterPro" id="IPR046338">
    <property type="entry name" value="GAIN_dom_sf"/>
</dbReference>
<dbReference type="InterPro" id="IPR017981">
    <property type="entry name" value="GPCR_2-like_7TM"/>
</dbReference>
<comment type="caution">
    <text evidence="10">The sequence shown here is derived from an EMBL/GenBank/DDBJ whole genome shotgun (WGS) entry which is preliminary data.</text>
</comment>
<dbReference type="Gene3D" id="1.20.1070.10">
    <property type="entry name" value="Rhodopsin 7-helix transmembrane proteins"/>
    <property type="match status" value="1"/>
</dbReference>
<evidence type="ECO:0000256" key="5">
    <source>
        <dbReference type="ARBA" id="ARBA00023157"/>
    </source>
</evidence>
<dbReference type="InterPro" id="IPR057244">
    <property type="entry name" value="GAIN_B"/>
</dbReference>
<evidence type="ECO:0000256" key="6">
    <source>
        <dbReference type="SAM" id="Phobius"/>
    </source>
</evidence>
<keyword evidence="5" id="KW-1015">Disulfide bond</keyword>
<feature type="chain" id="PRO_5024319114" description="G-protein coupled receptors family 2 profile 2 domain-containing protein" evidence="7">
    <location>
        <begin position="17"/>
        <end position="595"/>
    </location>
</feature>
<dbReference type="PROSITE" id="PS50261">
    <property type="entry name" value="G_PROTEIN_RECEP_F2_4"/>
    <property type="match status" value="1"/>
</dbReference>
<evidence type="ECO:0000256" key="7">
    <source>
        <dbReference type="SAM" id="SignalP"/>
    </source>
</evidence>
<evidence type="ECO:0000256" key="2">
    <source>
        <dbReference type="ARBA" id="ARBA00022692"/>
    </source>
</evidence>
<dbReference type="AlphaFoldDB" id="A0A5N5MV56"/>
<gene>
    <name evidence="10" type="ORF">PHYPO_G00021780</name>
</gene>
<feature type="transmembrane region" description="Helical" evidence="6">
    <location>
        <begin position="379"/>
        <end position="406"/>
    </location>
</feature>
<dbReference type="PANTHER" id="PTHR12011">
    <property type="entry name" value="ADHESION G-PROTEIN COUPLED RECEPTOR"/>
    <property type="match status" value="1"/>
</dbReference>
<feature type="domain" description="GAIN-B" evidence="8">
    <location>
        <begin position="145"/>
        <end position="303"/>
    </location>
</feature>
<evidence type="ECO:0000313" key="11">
    <source>
        <dbReference type="Proteomes" id="UP000327468"/>
    </source>
</evidence>
<dbReference type="PROSITE" id="PS50221">
    <property type="entry name" value="GAIN_B"/>
    <property type="match status" value="1"/>
</dbReference>
<feature type="transmembrane region" description="Helical" evidence="6">
    <location>
        <begin position="347"/>
        <end position="367"/>
    </location>
</feature>
<dbReference type="GO" id="GO:0005886">
    <property type="term" value="C:plasma membrane"/>
    <property type="evidence" value="ECO:0007669"/>
    <property type="project" value="TreeGrafter"/>
</dbReference>
<feature type="transmembrane region" description="Helical" evidence="6">
    <location>
        <begin position="418"/>
        <end position="442"/>
    </location>
</feature>
<keyword evidence="7" id="KW-0732">Signal</keyword>
<organism evidence="10 11">
    <name type="scientific">Pangasianodon hypophthalmus</name>
    <name type="common">Striped catfish</name>
    <name type="synonym">Helicophagus hypophthalmus</name>
    <dbReference type="NCBI Taxonomy" id="310915"/>
    <lineage>
        <taxon>Eukaryota</taxon>
        <taxon>Metazoa</taxon>
        <taxon>Chordata</taxon>
        <taxon>Craniata</taxon>
        <taxon>Vertebrata</taxon>
        <taxon>Euteleostomi</taxon>
        <taxon>Actinopterygii</taxon>
        <taxon>Neopterygii</taxon>
        <taxon>Teleostei</taxon>
        <taxon>Ostariophysi</taxon>
        <taxon>Siluriformes</taxon>
        <taxon>Pangasiidae</taxon>
        <taxon>Pangasianodon</taxon>
    </lineage>
</organism>
<feature type="domain" description="G-protein coupled receptors family 2 profile 2" evidence="9">
    <location>
        <begin position="311"/>
        <end position="565"/>
    </location>
</feature>
<accession>A0A5N5MV56</accession>
<keyword evidence="2 6" id="KW-0812">Transmembrane</keyword>
<evidence type="ECO:0000256" key="4">
    <source>
        <dbReference type="ARBA" id="ARBA00023136"/>
    </source>
</evidence>
<evidence type="ECO:0000313" key="10">
    <source>
        <dbReference type="EMBL" id="KAB5558837.1"/>
    </source>
</evidence>
<evidence type="ECO:0000256" key="3">
    <source>
        <dbReference type="ARBA" id="ARBA00022989"/>
    </source>
</evidence>
<dbReference type="PANTHER" id="PTHR12011:SF454">
    <property type="entry name" value="ADHESION G-PROTEIN COUPLED RECEPTOR G5-LIKE"/>
    <property type="match status" value="1"/>
</dbReference>
<feature type="signal peptide" evidence="7">
    <location>
        <begin position="1"/>
        <end position="16"/>
    </location>
</feature>
<dbReference type="Pfam" id="PF00002">
    <property type="entry name" value="7tm_2"/>
    <property type="match status" value="1"/>
</dbReference>
<sequence>MKLLYFMALLIFGASGDPCNPSSEQGNRTRNYFLYNSTDLKIAENLTTLLCNWNSSQCYAECTFVNLTTNITDVDDKNAVENVSILGLSKTLVFKISEQKITCNVTKCVRDEINIPIKKVYISAEKNYIDALITLPFNGTTKNTDREEFNMDVVKMDMMNTPALGLVQISAPKVPGDALPLDVFMPTEPFVNVSVGIVTYPSAQQFIHDPNTVLKSKVIRIETVGNESKHLSKWLLISFTLNSNEIISENQTLSCQFYDETEHKWNDMGSFTNLENFNSRNTVNCSYDHMTPFAVLLVDVAQINAQQWKILSYISYIGCSLSSFFSAVTIFLYVFMKSSNRDSSIRIHVSLSVALFLLNTSFLFIEWGATWSHDSVCVFIAVIIQYSLLSCFSWMAIEAIHLYLLLIKVFNTYIKHYMIKLSLFGWGVPAVLVGGSLCVFGSKPFYGPTPVILSNSNETTNLCWITDIRFLYGMNIPYFSLTFLFNTCILVIVTHQIFKLRCLNVSKLPSHKDICTVLGLTFLMGMTWGLAFFTSGYTNYFILYLFCICNSLQGLFLFLWFCGTVKKNRHLKAQPSSISEPASASAKTYESSFSH</sequence>
<evidence type="ECO:0000256" key="1">
    <source>
        <dbReference type="ARBA" id="ARBA00004141"/>
    </source>
</evidence>
<dbReference type="Proteomes" id="UP000327468">
    <property type="component" value="Chromosome 11"/>
</dbReference>
<evidence type="ECO:0008006" key="12">
    <source>
        <dbReference type="Google" id="ProtNLM"/>
    </source>
</evidence>
<reference evidence="10 11" key="1">
    <citation type="submission" date="2019-06" db="EMBL/GenBank/DDBJ databases">
        <title>A chromosome-scale genome assembly of the striped catfish, Pangasianodon hypophthalmus.</title>
        <authorList>
            <person name="Wen M."/>
            <person name="Zahm M."/>
            <person name="Roques C."/>
            <person name="Cabau C."/>
            <person name="Klopp C."/>
            <person name="Donnadieu C."/>
            <person name="Jouanno E."/>
            <person name="Avarre J.-C."/>
            <person name="Campet M."/>
            <person name="Ha T.T.T."/>
            <person name="Dugue R."/>
            <person name="Lampietro C."/>
            <person name="Louis A."/>
            <person name="Herpin A."/>
            <person name="Echchiki A."/>
            <person name="Berthelot C."/>
            <person name="Parey E."/>
            <person name="Roest-Crollius H."/>
            <person name="Braasch I."/>
            <person name="Postlethwait J."/>
            <person name="Bobe J."/>
            <person name="Montfort J."/>
            <person name="Bouchez O."/>
            <person name="Begum T."/>
            <person name="Schartl M."/>
            <person name="Guiguen Y."/>
        </authorList>
    </citation>
    <scope>NUCLEOTIDE SEQUENCE [LARGE SCALE GENOMIC DNA]</scope>
    <source>
        <strain evidence="10 11">Indonesia</strain>
        <tissue evidence="10">Blood</tissue>
    </source>
</reference>
<comment type="subcellular location">
    <subcellularLocation>
        <location evidence="1">Membrane</location>
        <topology evidence="1">Multi-pass membrane protein</topology>
    </subcellularLocation>
</comment>